<dbReference type="Proteomes" id="UP000031189">
    <property type="component" value="Unassembled WGS sequence"/>
</dbReference>
<accession>A0A0B3VZK6</accession>
<dbReference type="OrthoDB" id="4966203at2"/>
<proteinExistence type="predicted"/>
<feature type="transmembrane region" description="Helical" evidence="1">
    <location>
        <begin position="94"/>
        <end position="111"/>
    </location>
</feature>
<dbReference type="AlphaFoldDB" id="A0A0B3VZK6"/>
<feature type="transmembrane region" description="Helical" evidence="1">
    <location>
        <begin position="62"/>
        <end position="82"/>
    </location>
</feature>
<protein>
    <recommendedName>
        <fullName evidence="4">Membrane-spanning protein</fullName>
    </recommendedName>
</protein>
<keyword evidence="1" id="KW-0812">Transmembrane</keyword>
<evidence type="ECO:0008006" key="4">
    <source>
        <dbReference type="Google" id="ProtNLM"/>
    </source>
</evidence>
<feature type="transmembrane region" description="Helical" evidence="1">
    <location>
        <begin position="9"/>
        <end position="27"/>
    </location>
</feature>
<dbReference type="InterPro" id="IPR014509">
    <property type="entry name" value="YjdF-like"/>
</dbReference>
<evidence type="ECO:0000256" key="1">
    <source>
        <dbReference type="SAM" id="Phobius"/>
    </source>
</evidence>
<dbReference type="EMBL" id="JWHR01000044">
    <property type="protein sequence ID" value="KHS58224.1"/>
    <property type="molecule type" value="Genomic_DNA"/>
</dbReference>
<keyword evidence="1" id="KW-0472">Membrane</keyword>
<sequence length="185" mass="21321">MKKINLLKILNILLYVFYGISVVYLIYIKKYNYAAICTGCIIATYILRIGNKKFDYLFNDMLIIMLDLFILFSLVLGTSYGLYKINYYDDALHIWSGAIGSVVAYTVINVCTKQEDRKKIKKAFFFIFIFMFSLGISNLWEILEFSLDVLFKINCQAGGLKDTMIDMIDGLIGTIVITPFLLRKL</sequence>
<reference evidence="2 3" key="1">
    <citation type="submission" date="2014-12" db="EMBL/GenBank/DDBJ databases">
        <title>Draft genome sequence of Terrisporobacter sp. 08-306576, isolated from the blood culture of a bacteremia patient.</title>
        <authorList>
            <person name="Lund L.C."/>
            <person name="Sydenham T.V."/>
            <person name="Hogh S.V."/>
            <person name="Skov M.N."/>
            <person name="Kemp M."/>
            <person name="Justesen U.S."/>
        </authorList>
    </citation>
    <scope>NUCLEOTIDE SEQUENCE [LARGE SCALE GENOMIC DNA]</scope>
    <source>
        <strain evidence="2 3">08-306576</strain>
    </source>
</reference>
<comment type="caution">
    <text evidence="2">The sequence shown here is derived from an EMBL/GenBank/DDBJ whole genome shotgun (WGS) entry which is preliminary data.</text>
</comment>
<feature type="transmembrane region" description="Helical" evidence="1">
    <location>
        <begin position="123"/>
        <end position="143"/>
    </location>
</feature>
<keyword evidence="3" id="KW-1185">Reference proteome</keyword>
<feature type="transmembrane region" description="Helical" evidence="1">
    <location>
        <begin position="33"/>
        <end position="50"/>
    </location>
</feature>
<organism evidence="2 3">
    <name type="scientific">Terrisporobacter othiniensis</name>
    <dbReference type="NCBI Taxonomy" id="1577792"/>
    <lineage>
        <taxon>Bacteria</taxon>
        <taxon>Bacillati</taxon>
        <taxon>Bacillota</taxon>
        <taxon>Clostridia</taxon>
        <taxon>Peptostreptococcales</taxon>
        <taxon>Peptostreptococcaceae</taxon>
        <taxon>Terrisporobacter</taxon>
    </lineage>
</organism>
<gene>
    <name evidence="2" type="ORF">QX51_03860</name>
</gene>
<evidence type="ECO:0000313" key="2">
    <source>
        <dbReference type="EMBL" id="KHS58224.1"/>
    </source>
</evidence>
<keyword evidence="1" id="KW-1133">Transmembrane helix</keyword>
<name>A0A0B3VZK6_9FIRM</name>
<dbReference type="STRING" id="1577792.QX51_03860"/>
<feature type="transmembrane region" description="Helical" evidence="1">
    <location>
        <begin position="163"/>
        <end position="182"/>
    </location>
</feature>
<dbReference type="RefSeq" id="WP_039678600.1">
    <property type="nucleotide sequence ID" value="NZ_JWHR01000044.1"/>
</dbReference>
<evidence type="ECO:0000313" key="3">
    <source>
        <dbReference type="Proteomes" id="UP000031189"/>
    </source>
</evidence>
<dbReference type="Pfam" id="PF09997">
    <property type="entry name" value="DUF2238"/>
    <property type="match status" value="1"/>
</dbReference>